<dbReference type="PANTHER" id="PTHR30435:SF19">
    <property type="entry name" value="FLAGELLAR BASAL-BODY ROD PROTEIN FLGG"/>
    <property type="match status" value="1"/>
</dbReference>
<dbReference type="Pfam" id="PF22692">
    <property type="entry name" value="LlgE_F_G_D1"/>
    <property type="match status" value="1"/>
</dbReference>
<feature type="domain" description="Flagellar hook protein FlgE/F/G-like D1" evidence="8">
    <location>
        <begin position="96"/>
        <end position="159"/>
    </location>
</feature>
<organism evidence="9 10">
    <name type="scientific">Hypnocyclicus thermotrophus</name>
    <dbReference type="NCBI Taxonomy" id="1627895"/>
    <lineage>
        <taxon>Bacteria</taxon>
        <taxon>Fusobacteriati</taxon>
        <taxon>Fusobacteriota</taxon>
        <taxon>Fusobacteriia</taxon>
        <taxon>Fusobacteriales</taxon>
        <taxon>Fusobacteriaceae</taxon>
        <taxon>Hypnocyclicus</taxon>
    </lineage>
</organism>
<dbReference type="InterPro" id="IPR001444">
    <property type="entry name" value="Flag_bb_rod_N"/>
</dbReference>
<evidence type="ECO:0000313" key="9">
    <source>
        <dbReference type="EMBL" id="TDT71566.1"/>
    </source>
</evidence>
<keyword evidence="9" id="KW-0969">Cilium</keyword>
<evidence type="ECO:0000259" key="8">
    <source>
        <dbReference type="Pfam" id="PF22692"/>
    </source>
</evidence>
<dbReference type="GO" id="GO:0071978">
    <property type="term" value="P:bacterial-type flagellum-dependent swarming motility"/>
    <property type="evidence" value="ECO:0007669"/>
    <property type="project" value="TreeGrafter"/>
</dbReference>
<gene>
    <name evidence="9" type="ORF">EV215_0944</name>
</gene>
<evidence type="ECO:0000259" key="6">
    <source>
        <dbReference type="Pfam" id="PF00460"/>
    </source>
</evidence>
<feature type="domain" description="Flagellar basal body rod protein N-terminal" evidence="6">
    <location>
        <begin position="5"/>
        <end position="35"/>
    </location>
</feature>
<dbReference type="InterPro" id="IPR037925">
    <property type="entry name" value="FlgE/F/G-like"/>
</dbReference>
<dbReference type="Proteomes" id="UP000294678">
    <property type="component" value="Unassembled WGS sequence"/>
</dbReference>
<dbReference type="InterPro" id="IPR020013">
    <property type="entry name" value="Flagellar_FlgE/F/G"/>
</dbReference>
<comment type="caution">
    <text evidence="9">The sequence shown here is derived from an EMBL/GenBank/DDBJ whole genome shotgun (WGS) entry which is preliminary data.</text>
</comment>
<dbReference type="RefSeq" id="WP_134112826.1">
    <property type="nucleotide sequence ID" value="NZ_SOBG01000003.1"/>
</dbReference>
<accession>A0AA46I624</accession>
<dbReference type="PANTHER" id="PTHR30435">
    <property type="entry name" value="FLAGELLAR PROTEIN"/>
    <property type="match status" value="1"/>
</dbReference>
<dbReference type="InterPro" id="IPR012836">
    <property type="entry name" value="FlgF"/>
</dbReference>
<feature type="domain" description="Flagellar basal-body/hook protein C-terminal" evidence="7">
    <location>
        <begin position="214"/>
        <end position="258"/>
    </location>
</feature>
<evidence type="ECO:0000313" key="10">
    <source>
        <dbReference type="Proteomes" id="UP000294678"/>
    </source>
</evidence>
<keyword evidence="10" id="KW-1185">Reference proteome</keyword>
<dbReference type="InterPro" id="IPR019776">
    <property type="entry name" value="Flagellar_basal_body_rod_CS"/>
</dbReference>
<evidence type="ECO:0000259" key="7">
    <source>
        <dbReference type="Pfam" id="PF06429"/>
    </source>
</evidence>
<protein>
    <recommendedName>
        <fullName evidence="2 4">Flagellar basal-body rod protein FlgG</fullName>
    </recommendedName>
</protein>
<dbReference type="InterPro" id="IPR053967">
    <property type="entry name" value="LlgE_F_G-like_D1"/>
</dbReference>
<comment type="subcellular location">
    <subcellularLocation>
        <location evidence="5">Bacterial flagellum basal body</location>
    </subcellularLocation>
</comment>
<proteinExistence type="inferred from homology"/>
<evidence type="ECO:0000256" key="1">
    <source>
        <dbReference type="ARBA" id="ARBA00009677"/>
    </source>
</evidence>
<dbReference type="InterPro" id="IPR012834">
    <property type="entry name" value="FlgG_G_neg"/>
</dbReference>
<keyword evidence="9" id="KW-0282">Flagellum</keyword>
<dbReference type="Pfam" id="PF00460">
    <property type="entry name" value="Flg_bb_rod"/>
    <property type="match status" value="1"/>
</dbReference>
<dbReference type="InterPro" id="IPR010930">
    <property type="entry name" value="Flg_bb/hook_C_dom"/>
</dbReference>
<keyword evidence="5" id="KW-0975">Bacterial flagellum</keyword>
<keyword evidence="9" id="KW-0966">Cell projection</keyword>
<evidence type="ECO:0000256" key="4">
    <source>
        <dbReference type="NCBIfam" id="TIGR02488"/>
    </source>
</evidence>
<evidence type="ECO:0000256" key="2">
    <source>
        <dbReference type="ARBA" id="ARBA00017948"/>
    </source>
</evidence>
<sequence length="261" mass="27556">MMTALYSAATGMNAQQLNMDVISNNLSNVDTSGYKKSRVDFEDLMYSTKQTPGATTGDGSSLPTGLQVGNGVRAVGTKKLFTQGNFKNTGNELDIAIEGRGFFQVLRPDGSVAYTRDGSFSRDANGQLVNAEGFLLDPSIVVPAEYTNLSIGQDGVVTVDINGQQQEIGTITLANFVNPAGLQNLGKNLYAATPASGDAIIGNPGEGALGTLLQGNLETSNVKVVNEMIDMISAQRAYEVNTKSIQTADSMLQMANNLKRG</sequence>
<dbReference type="Pfam" id="PF06429">
    <property type="entry name" value="Flg_bbr_C"/>
    <property type="match status" value="1"/>
</dbReference>
<evidence type="ECO:0000256" key="3">
    <source>
        <dbReference type="ARBA" id="ARBA00025933"/>
    </source>
</evidence>
<dbReference type="NCBIfam" id="TIGR03506">
    <property type="entry name" value="FlgEFG_subfam"/>
    <property type="match status" value="2"/>
</dbReference>
<reference evidence="9 10" key="1">
    <citation type="submission" date="2019-03" db="EMBL/GenBank/DDBJ databases">
        <title>Genomic Encyclopedia of Type Strains, Phase IV (KMG-IV): sequencing the most valuable type-strain genomes for metagenomic binning, comparative biology and taxonomic classification.</title>
        <authorList>
            <person name="Goeker M."/>
        </authorList>
    </citation>
    <scope>NUCLEOTIDE SEQUENCE [LARGE SCALE GENOMIC DNA]</scope>
    <source>
        <strain evidence="9 10">DSM 100055</strain>
    </source>
</reference>
<dbReference type="NCBIfam" id="TIGR02490">
    <property type="entry name" value="flgF"/>
    <property type="match status" value="1"/>
</dbReference>
<evidence type="ECO:0000256" key="5">
    <source>
        <dbReference type="RuleBase" id="RU362116"/>
    </source>
</evidence>
<dbReference type="SUPFAM" id="SSF117143">
    <property type="entry name" value="Flagellar hook protein flgE"/>
    <property type="match status" value="1"/>
</dbReference>
<dbReference type="NCBIfam" id="TIGR02488">
    <property type="entry name" value="flgG_G_neg"/>
    <property type="match status" value="1"/>
</dbReference>
<dbReference type="EMBL" id="SOBG01000003">
    <property type="protein sequence ID" value="TDT71566.1"/>
    <property type="molecule type" value="Genomic_DNA"/>
</dbReference>
<dbReference type="GO" id="GO:0009426">
    <property type="term" value="C:bacterial-type flagellum basal body, distal rod"/>
    <property type="evidence" value="ECO:0007669"/>
    <property type="project" value="UniProtKB-UniRule"/>
</dbReference>
<comment type="similarity">
    <text evidence="1 5">Belongs to the flagella basal body rod proteins family.</text>
</comment>
<name>A0AA46I624_9FUSO</name>
<comment type="subunit">
    <text evidence="3">The basal body constitutes a major portion of the flagellar organelle and consists of four rings (L,P,S, and M) mounted on a central rod. The rod consists of about 26 subunits of FlgG in the distal portion, and FlgB, FlgC and FlgF are thought to build up the proximal portion of the rod with about 6 subunits each.</text>
</comment>
<dbReference type="AlphaFoldDB" id="A0AA46I624"/>
<dbReference type="PROSITE" id="PS00588">
    <property type="entry name" value="FLAGELLA_BB_ROD"/>
    <property type="match status" value="1"/>
</dbReference>